<keyword evidence="2" id="KW-1185">Reference proteome</keyword>
<dbReference type="Proteomes" id="UP001230504">
    <property type="component" value="Unassembled WGS sequence"/>
</dbReference>
<dbReference type="EMBL" id="JAHLJV010000013">
    <property type="protein sequence ID" value="KAK1596112.1"/>
    <property type="molecule type" value="Genomic_DNA"/>
</dbReference>
<reference evidence="1" key="1">
    <citation type="submission" date="2021-06" db="EMBL/GenBank/DDBJ databases">
        <title>Comparative genomics, transcriptomics and evolutionary studies reveal genomic signatures of adaptation to plant cell wall in hemibiotrophic fungi.</title>
        <authorList>
            <consortium name="DOE Joint Genome Institute"/>
            <person name="Baroncelli R."/>
            <person name="Diaz J.F."/>
            <person name="Benocci T."/>
            <person name="Peng M."/>
            <person name="Battaglia E."/>
            <person name="Haridas S."/>
            <person name="Andreopoulos W."/>
            <person name="Labutti K."/>
            <person name="Pangilinan J."/>
            <person name="Floch G.L."/>
            <person name="Makela M.R."/>
            <person name="Henrissat B."/>
            <person name="Grigoriev I.V."/>
            <person name="Crouch J.A."/>
            <person name="De Vries R.P."/>
            <person name="Sukno S.A."/>
            <person name="Thon M.R."/>
        </authorList>
    </citation>
    <scope>NUCLEOTIDE SEQUENCE</scope>
    <source>
        <strain evidence="1">CBS 125086</strain>
    </source>
</reference>
<evidence type="ECO:0000313" key="2">
    <source>
        <dbReference type="Proteomes" id="UP001230504"/>
    </source>
</evidence>
<dbReference type="GeneID" id="85447642"/>
<comment type="caution">
    <text evidence="1">The sequence shown here is derived from an EMBL/GenBank/DDBJ whole genome shotgun (WGS) entry which is preliminary data.</text>
</comment>
<gene>
    <name evidence="1" type="ORF">LY79DRAFT_667595</name>
</gene>
<dbReference type="RefSeq" id="XP_060417031.1">
    <property type="nucleotide sequence ID" value="XM_060563402.1"/>
</dbReference>
<protein>
    <submittedName>
        <fullName evidence="1">Uncharacterized protein</fullName>
    </submittedName>
</protein>
<evidence type="ECO:0000313" key="1">
    <source>
        <dbReference type="EMBL" id="KAK1596112.1"/>
    </source>
</evidence>
<organism evidence="1 2">
    <name type="scientific">Colletotrichum navitas</name>
    <dbReference type="NCBI Taxonomy" id="681940"/>
    <lineage>
        <taxon>Eukaryota</taxon>
        <taxon>Fungi</taxon>
        <taxon>Dikarya</taxon>
        <taxon>Ascomycota</taxon>
        <taxon>Pezizomycotina</taxon>
        <taxon>Sordariomycetes</taxon>
        <taxon>Hypocreomycetidae</taxon>
        <taxon>Glomerellales</taxon>
        <taxon>Glomerellaceae</taxon>
        <taxon>Colletotrichum</taxon>
        <taxon>Colletotrichum graminicola species complex</taxon>
    </lineage>
</organism>
<sequence length="78" mass="8741">MIEIFASWRDIVDKVYDKMLQDAGFVDVEKRIVTWPFDAWPEDPKLKHMCFLGPEGSALASVEVVPMAISTSVLGQGQ</sequence>
<accession>A0AAD8Q6M9</accession>
<name>A0AAD8Q6M9_9PEZI</name>
<proteinExistence type="predicted"/>
<dbReference type="AlphaFoldDB" id="A0AAD8Q6M9"/>